<dbReference type="SUPFAM" id="SSF53335">
    <property type="entry name" value="S-adenosyl-L-methionine-dependent methyltransferases"/>
    <property type="match status" value="1"/>
</dbReference>
<organism evidence="2 3">
    <name type="scientific">Candidatus Zambryskibacteria bacterium RIFCSPHIGHO2_02_FULL_43_14</name>
    <dbReference type="NCBI Taxonomy" id="1802748"/>
    <lineage>
        <taxon>Bacteria</taxon>
        <taxon>Candidatus Zambryskiibacteriota</taxon>
    </lineage>
</organism>
<evidence type="ECO:0000313" key="2">
    <source>
        <dbReference type="EMBL" id="OHA96091.1"/>
    </source>
</evidence>
<reference evidence="2 3" key="1">
    <citation type="journal article" date="2016" name="Nat. Commun.">
        <title>Thousands of microbial genomes shed light on interconnected biogeochemical processes in an aquifer system.</title>
        <authorList>
            <person name="Anantharaman K."/>
            <person name="Brown C.T."/>
            <person name="Hug L.A."/>
            <person name="Sharon I."/>
            <person name="Castelle C.J."/>
            <person name="Probst A.J."/>
            <person name="Thomas B.C."/>
            <person name="Singh A."/>
            <person name="Wilkins M.J."/>
            <person name="Karaoz U."/>
            <person name="Brodie E.L."/>
            <person name="Williams K.H."/>
            <person name="Hubbard S.S."/>
            <person name="Banfield J.F."/>
        </authorList>
    </citation>
    <scope>NUCLEOTIDE SEQUENCE [LARGE SCALE GENOMIC DNA]</scope>
</reference>
<dbReference type="Proteomes" id="UP000178175">
    <property type="component" value="Unassembled WGS sequence"/>
</dbReference>
<dbReference type="InterPro" id="IPR025714">
    <property type="entry name" value="Methyltranfer_dom"/>
</dbReference>
<accession>A0A1G2THK1</accession>
<protein>
    <recommendedName>
        <fullName evidence="1">Methyltransferase domain-containing protein</fullName>
    </recommendedName>
</protein>
<dbReference type="Gene3D" id="3.40.50.150">
    <property type="entry name" value="Vaccinia Virus protein VP39"/>
    <property type="match status" value="1"/>
</dbReference>
<name>A0A1G2THK1_9BACT</name>
<evidence type="ECO:0000259" key="1">
    <source>
        <dbReference type="Pfam" id="PF13847"/>
    </source>
</evidence>
<gene>
    <name evidence="2" type="ORF">A3C70_02635</name>
</gene>
<comment type="caution">
    <text evidence="2">The sequence shown here is derived from an EMBL/GenBank/DDBJ whole genome shotgun (WGS) entry which is preliminary data.</text>
</comment>
<dbReference type="AlphaFoldDB" id="A0A1G2THK1"/>
<dbReference type="Pfam" id="PF13847">
    <property type="entry name" value="Methyltransf_31"/>
    <property type="match status" value="1"/>
</dbReference>
<evidence type="ECO:0000313" key="3">
    <source>
        <dbReference type="Proteomes" id="UP000178175"/>
    </source>
</evidence>
<feature type="domain" description="Methyltransferase" evidence="1">
    <location>
        <begin position="55"/>
        <end position="169"/>
    </location>
</feature>
<dbReference type="CDD" id="cd02440">
    <property type="entry name" value="AdoMet_MTases"/>
    <property type="match status" value="1"/>
</dbReference>
<sequence>MKDDLKKIIEHENANWSKIFQVELGKNSDKKFSSFWWESYYDELTNGVNKIMLADSSNTILEAGSGSGKATLLLNEKLHKTLLDISPVALEYAKHIANKFEVENTNFVEGNIFSMPFKNNNFDFVWNIGVIEHYKLDDIKLIIEEMVRVCNKSGIVAVGMPNFYSGPILKARLLKLLKFIPGYKLDTEKFYERSEIERIFKEVSKESGRKITYIETKYFGNPLIMETPRFILKTMGGFISRFFRKNKFLMLIICKFE</sequence>
<dbReference type="InterPro" id="IPR029063">
    <property type="entry name" value="SAM-dependent_MTases_sf"/>
</dbReference>
<dbReference type="EMBL" id="MHVR01000011">
    <property type="protein sequence ID" value="OHA96091.1"/>
    <property type="molecule type" value="Genomic_DNA"/>
</dbReference>
<proteinExistence type="predicted"/>